<organism evidence="1 2">
    <name type="scientific">Stentor coeruleus</name>
    <dbReference type="NCBI Taxonomy" id="5963"/>
    <lineage>
        <taxon>Eukaryota</taxon>
        <taxon>Sar</taxon>
        <taxon>Alveolata</taxon>
        <taxon>Ciliophora</taxon>
        <taxon>Postciliodesmatophora</taxon>
        <taxon>Heterotrichea</taxon>
        <taxon>Heterotrichida</taxon>
        <taxon>Stentoridae</taxon>
        <taxon>Stentor</taxon>
    </lineage>
</organism>
<proteinExistence type="predicted"/>
<accession>A0A1R2BNP4</accession>
<name>A0A1R2BNP4_9CILI</name>
<gene>
    <name evidence="1" type="ORF">SteCoe_21905</name>
</gene>
<reference evidence="1 2" key="1">
    <citation type="submission" date="2016-11" db="EMBL/GenBank/DDBJ databases">
        <title>The macronuclear genome of Stentor coeruleus: a giant cell with tiny introns.</title>
        <authorList>
            <person name="Slabodnick M."/>
            <person name="Ruby J.G."/>
            <person name="Reiff S.B."/>
            <person name="Swart E.C."/>
            <person name="Gosai S."/>
            <person name="Prabakaran S."/>
            <person name="Witkowska E."/>
            <person name="Larue G.E."/>
            <person name="Fisher S."/>
            <person name="Freeman R.M."/>
            <person name="Gunawardena J."/>
            <person name="Chu W."/>
            <person name="Stover N.A."/>
            <person name="Gregory B.D."/>
            <person name="Nowacki M."/>
            <person name="Derisi J."/>
            <person name="Roy S.W."/>
            <person name="Marshall W.F."/>
            <person name="Sood P."/>
        </authorList>
    </citation>
    <scope>NUCLEOTIDE SEQUENCE [LARGE SCALE GENOMIC DNA]</scope>
    <source>
        <strain evidence="1">WM001</strain>
    </source>
</reference>
<keyword evidence="2" id="KW-1185">Reference proteome</keyword>
<evidence type="ECO:0000313" key="1">
    <source>
        <dbReference type="EMBL" id="OMJ78310.1"/>
    </source>
</evidence>
<dbReference type="AlphaFoldDB" id="A0A1R2BNP4"/>
<dbReference type="EMBL" id="MPUH01000528">
    <property type="protein sequence ID" value="OMJ78310.1"/>
    <property type="molecule type" value="Genomic_DNA"/>
</dbReference>
<dbReference type="Proteomes" id="UP000187209">
    <property type="component" value="Unassembled WGS sequence"/>
</dbReference>
<sequence>MYLPFLASSNSPQRFSKDKTQKIIDFSRSKSKGQNDYKKLNFFFLNLKGRKKQSPTHQRNQEKSPFKIVDEYFKTKLKSFEINQDSGLKFRLLKPKVVSLASIISDSPIKTNKSFNNFSLTQGQCLEDFNNDWKLKKKLEASQCVGKLKSS</sequence>
<evidence type="ECO:0000313" key="2">
    <source>
        <dbReference type="Proteomes" id="UP000187209"/>
    </source>
</evidence>
<protein>
    <submittedName>
        <fullName evidence="1">Uncharacterized protein</fullName>
    </submittedName>
</protein>
<comment type="caution">
    <text evidence="1">The sequence shown here is derived from an EMBL/GenBank/DDBJ whole genome shotgun (WGS) entry which is preliminary data.</text>
</comment>